<dbReference type="EC" id="6.5.1.1" evidence="1"/>
<evidence type="ECO:0000259" key="2">
    <source>
        <dbReference type="Pfam" id="PF04679"/>
    </source>
</evidence>
<reference evidence="3 4" key="1">
    <citation type="submission" date="2019-03" db="EMBL/GenBank/DDBJ databases">
        <title>Genomic Encyclopedia of Type Strains, Phase IV (KMG-IV): sequencing the most valuable type-strain genomes for metagenomic binning, comparative biology and taxonomic classification.</title>
        <authorList>
            <person name="Goeker M."/>
        </authorList>
    </citation>
    <scope>NUCLEOTIDE SEQUENCE [LARGE SCALE GENOMIC DNA]</scope>
    <source>
        <strain evidence="3 4">DSM 45934</strain>
    </source>
</reference>
<dbReference type="GO" id="GO:0003910">
    <property type="term" value="F:DNA ligase (ATP) activity"/>
    <property type="evidence" value="ECO:0007669"/>
    <property type="project" value="UniProtKB-EC"/>
</dbReference>
<keyword evidence="4" id="KW-1185">Reference proteome</keyword>
<dbReference type="GO" id="GO:0006281">
    <property type="term" value="P:DNA repair"/>
    <property type="evidence" value="ECO:0007669"/>
    <property type="project" value="InterPro"/>
</dbReference>
<comment type="caution">
    <text evidence="3">The sequence shown here is derived from an EMBL/GenBank/DDBJ whole genome shotgun (WGS) entry which is preliminary data.</text>
</comment>
<dbReference type="SUPFAM" id="SSF50249">
    <property type="entry name" value="Nucleic acid-binding proteins"/>
    <property type="match status" value="1"/>
</dbReference>
<organism evidence="3 4">
    <name type="scientific">Actinocrispum wychmicini</name>
    <dbReference type="NCBI Taxonomy" id="1213861"/>
    <lineage>
        <taxon>Bacteria</taxon>
        <taxon>Bacillati</taxon>
        <taxon>Actinomycetota</taxon>
        <taxon>Actinomycetes</taxon>
        <taxon>Pseudonocardiales</taxon>
        <taxon>Pseudonocardiaceae</taxon>
        <taxon>Actinocrispum</taxon>
    </lineage>
</organism>
<dbReference type="Pfam" id="PF04679">
    <property type="entry name" value="DNA_ligase_A_C"/>
    <property type="match status" value="1"/>
</dbReference>
<evidence type="ECO:0000313" key="4">
    <source>
        <dbReference type="Proteomes" id="UP000295680"/>
    </source>
</evidence>
<dbReference type="GO" id="GO:0006310">
    <property type="term" value="P:DNA recombination"/>
    <property type="evidence" value="ECO:0007669"/>
    <property type="project" value="InterPro"/>
</dbReference>
<accession>A0A4R2JFN4</accession>
<sequence length="116" mass="12599">MAKRTSSLYQPGARSRDWIKTTFRSTTEVVVGGWTFGSGTRAGRIGALLVRAHDDAGQLVYLGKVGTGFNAATLHQLREQLADLEQPTSPFNSPVPRDDARGAHWATPILVGDVFF</sequence>
<protein>
    <recommendedName>
        <fullName evidence="1">DNA ligase (ATP)</fullName>
        <ecNumber evidence="1">6.5.1.1</ecNumber>
    </recommendedName>
</protein>
<dbReference type="Proteomes" id="UP000295680">
    <property type="component" value="Unassembled WGS sequence"/>
</dbReference>
<gene>
    <name evidence="3" type="ORF">EV192_107138</name>
</gene>
<evidence type="ECO:0000313" key="3">
    <source>
        <dbReference type="EMBL" id="TCO55716.1"/>
    </source>
</evidence>
<dbReference type="Gene3D" id="2.40.50.140">
    <property type="entry name" value="Nucleic acid-binding proteins"/>
    <property type="match status" value="1"/>
</dbReference>
<dbReference type="InterPro" id="IPR012340">
    <property type="entry name" value="NA-bd_OB-fold"/>
</dbReference>
<keyword evidence="3" id="KW-0436">Ligase</keyword>
<feature type="domain" description="DNA ligase ATP-dependent C-terminal" evidence="2">
    <location>
        <begin position="41"/>
        <end position="115"/>
    </location>
</feature>
<dbReference type="AlphaFoldDB" id="A0A4R2JFN4"/>
<proteinExistence type="predicted"/>
<dbReference type="CDD" id="cd07971">
    <property type="entry name" value="OBF_DNA_ligase_LigD"/>
    <property type="match status" value="1"/>
</dbReference>
<name>A0A4R2JFN4_9PSEU</name>
<dbReference type="RefSeq" id="WP_243727193.1">
    <property type="nucleotide sequence ID" value="NZ_SLWS01000007.1"/>
</dbReference>
<dbReference type="EMBL" id="SLWS01000007">
    <property type="protein sequence ID" value="TCO55716.1"/>
    <property type="molecule type" value="Genomic_DNA"/>
</dbReference>
<evidence type="ECO:0000256" key="1">
    <source>
        <dbReference type="ARBA" id="ARBA00012727"/>
    </source>
</evidence>
<dbReference type="InterPro" id="IPR012309">
    <property type="entry name" value="DNA_ligase_ATP-dep_C"/>
</dbReference>
<dbReference type="Gene3D" id="3.30.1490.70">
    <property type="match status" value="1"/>
</dbReference>